<dbReference type="Gene3D" id="3.40.50.1820">
    <property type="entry name" value="alpha/beta hydrolase"/>
    <property type="match status" value="1"/>
</dbReference>
<keyword evidence="5" id="KW-1185">Reference proteome</keyword>
<reference evidence="4 5" key="1">
    <citation type="submission" date="2020-08" db="EMBL/GenBank/DDBJ databases">
        <title>Functional genomics of gut bacteria from endangered species of beetles.</title>
        <authorList>
            <person name="Carlos-Shanley C."/>
        </authorList>
    </citation>
    <scope>NUCLEOTIDE SEQUENCE [LARGE SCALE GENOMIC DNA]</scope>
    <source>
        <strain evidence="4 5">S00068</strain>
    </source>
</reference>
<dbReference type="EMBL" id="JACHKS010000001">
    <property type="protein sequence ID" value="MBB6330991.1"/>
    <property type="molecule type" value="Genomic_DNA"/>
</dbReference>
<accession>A0ABR6PZX8</accession>
<sequence>MKTISRQLIASLSLGLVMSNMAMAQSKQKLTLNNHIMENHPIHYRNIKVNNLNLFYREAGPADAPAILLLHGYPTSSHMFRNLIPILSKKYHVIAPDLPGFGYSDAPDHQQFSYTFDHLAETVQAFIDQLGMKRFAVYIFDYGAPVGLRLAMNNPEKITGIVSQNGNAYEEGLSKEWNPIQKYWKDPSQANRLALKDFVSKEATVFQYLHGVSDPSLIAPESYTLDQKFLDRPGNIEIQLDLVRDYRTNVALYPKFHEYFRKHQPKVLLVWGNKDPYFLPAGAEAYKKDLPDAKLKFFDTGHFALETNAEEIGAEIFQFMGTLPQ</sequence>
<dbReference type="SUPFAM" id="SSF53474">
    <property type="entry name" value="alpha/beta-Hydrolases"/>
    <property type="match status" value="1"/>
</dbReference>
<evidence type="ECO:0000313" key="4">
    <source>
        <dbReference type="EMBL" id="MBB6330991.1"/>
    </source>
</evidence>
<evidence type="ECO:0000256" key="2">
    <source>
        <dbReference type="SAM" id="SignalP"/>
    </source>
</evidence>
<dbReference type="Pfam" id="PF00561">
    <property type="entry name" value="Abhydrolase_1"/>
    <property type="match status" value="1"/>
</dbReference>
<dbReference type="PRINTS" id="PR00111">
    <property type="entry name" value="ABHYDROLASE"/>
</dbReference>
<evidence type="ECO:0000256" key="1">
    <source>
        <dbReference type="ARBA" id="ARBA00022801"/>
    </source>
</evidence>
<dbReference type="InterPro" id="IPR000073">
    <property type="entry name" value="AB_hydrolase_1"/>
</dbReference>
<keyword evidence="2" id="KW-0732">Signal</keyword>
<dbReference type="InterPro" id="IPR029058">
    <property type="entry name" value="AB_hydrolase_fold"/>
</dbReference>
<dbReference type="InterPro" id="IPR000639">
    <property type="entry name" value="Epox_hydrolase-like"/>
</dbReference>
<evidence type="ECO:0000313" key="5">
    <source>
        <dbReference type="Proteomes" id="UP000587367"/>
    </source>
</evidence>
<proteinExistence type="predicted"/>
<feature type="signal peptide" evidence="2">
    <location>
        <begin position="1"/>
        <end position="24"/>
    </location>
</feature>
<keyword evidence="1" id="KW-0378">Hydrolase</keyword>
<dbReference type="PANTHER" id="PTHR42977">
    <property type="entry name" value="HYDROLASE-RELATED"/>
    <property type="match status" value="1"/>
</dbReference>
<evidence type="ECO:0000259" key="3">
    <source>
        <dbReference type="Pfam" id="PF00561"/>
    </source>
</evidence>
<dbReference type="InterPro" id="IPR051340">
    <property type="entry name" value="Haloalkane_dehalogenase"/>
</dbReference>
<dbReference type="Proteomes" id="UP000587367">
    <property type="component" value="Unassembled WGS sequence"/>
</dbReference>
<dbReference type="PANTHER" id="PTHR42977:SF3">
    <property type="entry name" value="AB HYDROLASE-1 DOMAIN-CONTAINING PROTEIN"/>
    <property type="match status" value="1"/>
</dbReference>
<dbReference type="PRINTS" id="PR00412">
    <property type="entry name" value="EPOXHYDRLASE"/>
</dbReference>
<organism evidence="4 5">
    <name type="scientific">Chryseobacterium sediminis</name>
    <dbReference type="NCBI Taxonomy" id="1679494"/>
    <lineage>
        <taxon>Bacteria</taxon>
        <taxon>Pseudomonadati</taxon>
        <taxon>Bacteroidota</taxon>
        <taxon>Flavobacteriia</taxon>
        <taxon>Flavobacteriales</taxon>
        <taxon>Weeksellaceae</taxon>
        <taxon>Chryseobacterium group</taxon>
        <taxon>Chryseobacterium</taxon>
    </lineage>
</organism>
<protein>
    <submittedName>
        <fullName evidence="4">Pimeloyl-ACP methyl ester carboxylesterase</fullName>
    </submittedName>
</protein>
<feature type="domain" description="AB hydrolase-1" evidence="3">
    <location>
        <begin position="65"/>
        <end position="308"/>
    </location>
</feature>
<dbReference type="RefSeq" id="WP_184555623.1">
    <property type="nucleotide sequence ID" value="NZ_JACHKS010000001.1"/>
</dbReference>
<gene>
    <name evidence="4" type="ORF">HNP24_001941</name>
</gene>
<name>A0ABR6PZX8_9FLAO</name>
<comment type="caution">
    <text evidence="4">The sequence shown here is derived from an EMBL/GenBank/DDBJ whole genome shotgun (WGS) entry which is preliminary data.</text>
</comment>
<feature type="chain" id="PRO_5047130060" evidence="2">
    <location>
        <begin position="25"/>
        <end position="325"/>
    </location>
</feature>